<keyword evidence="6" id="KW-1185">Reference proteome</keyword>
<dbReference type="CDD" id="cd11386">
    <property type="entry name" value="MCP_signal"/>
    <property type="match status" value="1"/>
</dbReference>
<dbReference type="GO" id="GO:0016020">
    <property type="term" value="C:membrane"/>
    <property type="evidence" value="ECO:0007669"/>
    <property type="project" value="InterPro"/>
</dbReference>
<dbReference type="InterPro" id="IPR004090">
    <property type="entry name" value="Chemotax_Me-accpt_rcpt"/>
</dbReference>
<dbReference type="InterPro" id="IPR044398">
    <property type="entry name" value="Globin-sensor_dom"/>
</dbReference>
<dbReference type="GO" id="GO:0020037">
    <property type="term" value="F:heme binding"/>
    <property type="evidence" value="ECO:0007669"/>
    <property type="project" value="InterPro"/>
</dbReference>
<dbReference type="SUPFAM" id="SSF46458">
    <property type="entry name" value="Globin-like"/>
    <property type="match status" value="1"/>
</dbReference>
<evidence type="ECO:0000256" key="1">
    <source>
        <dbReference type="ARBA" id="ARBA00022500"/>
    </source>
</evidence>
<dbReference type="SUPFAM" id="SSF58104">
    <property type="entry name" value="Methyl-accepting chemotaxis protein (MCP) signaling domain"/>
    <property type="match status" value="1"/>
</dbReference>
<keyword evidence="1" id="KW-0145">Chemotaxis</keyword>
<reference evidence="5 6" key="1">
    <citation type="submission" date="2020-08" db="EMBL/GenBank/DDBJ databases">
        <title>Genomic Encyclopedia of Type Strains, Phase IV (KMG-IV): sequencing the most valuable type-strain genomes for metagenomic binning, comparative biology and taxonomic classification.</title>
        <authorList>
            <person name="Goeker M."/>
        </authorList>
    </citation>
    <scope>NUCLEOTIDE SEQUENCE [LARGE SCALE GENOMIC DNA]</scope>
    <source>
        <strain evidence="5 6">DSM 29514</strain>
    </source>
</reference>
<feature type="domain" description="Methyl-accepting transducer" evidence="4">
    <location>
        <begin position="249"/>
        <end position="475"/>
    </location>
</feature>
<dbReference type="GO" id="GO:0019825">
    <property type="term" value="F:oxygen binding"/>
    <property type="evidence" value="ECO:0007669"/>
    <property type="project" value="InterPro"/>
</dbReference>
<evidence type="ECO:0000256" key="3">
    <source>
        <dbReference type="PROSITE-ProRule" id="PRU00284"/>
    </source>
</evidence>
<sequence length="539" mass="58453">MAHETATDQARKAQAGSLRERLAFAGLDAESCELLRRFRPTLEGCLKEGLRDFLHRLQSSPDAMRHFESDLQLERLHDLQASHWSVLTDARFDALYAERVKVLSDAEGRMGLDPRWHIAGHAVMLEALIGGLLEQIGGRSLLPAARKREKEVTDAIQAVIRLVLVDVEIAVSLRINEIRQKHQRSLATQRERDQAQANDLFGPVAAALANKDLTVAVSDERPEVYAELSSLLDQAQDAMCASLKSASDKLLRAETLAGSIAGQTLEIATEVDAQAEALSAAFQEISHLTQKVRDSAAESAVAEKATSDARRAAEESGEVVGRAINAMSDIEQSAEKIGQIIGVIDEIAFQTNLLALNAGIEAARAGDSGRGFAVVAQEVRALAQRSADAAREIKQLVSGTKSQVEAGVKMVHQTQNAIGGLVQQVSSINETVSGLARATDEQVRSLEKMSLDVEVLDQRLARSAERARALGQEGDELKTVIVELGRTVREFRIERSSDKSRIWEARKTMPTKDATIEDTEISSGGMMAFLSSQAVALTG</sequence>
<dbReference type="GO" id="GO:0007165">
    <property type="term" value="P:signal transduction"/>
    <property type="evidence" value="ECO:0007669"/>
    <property type="project" value="UniProtKB-KW"/>
</dbReference>
<dbReference type="InterPro" id="IPR009050">
    <property type="entry name" value="Globin-like_sf"/>
</dbReference>
<name>A0A7W6LFE0_9HYPH</name>
<dbReference type="Gene3D" id="1.10.287.950">
    <property type="entry name" value="Methyl-accepting chemotaxis protein"/>
    <property type="match status" value="1"/>
</dbReference>
<dbReference type="CDD" id="cd01068">
    <property type="entry name" value="globin_sensor"/>
    <property type="match status" value="1"/>
</dbReference>
<dbReference type="SMART" id="SM00283">
    <property type="entry name" value="MA"/>
    <property type="match status" value="1"/>
</dbReference>
<comment type="caution">
    <text evidence="5">The sequence shown here is derived from an EMBL/GenBank/DDBJ whole genome shotgun (WGS) entry which is preliminary data.</text>
</comment>
<evidence type="ECO:0000313" key="6">
    <source>
        <dbReference type="Proteomes" id="UP000519897"/>
    </source>
</evidence>
<dbReference type="Proteomes" id="UP000519897">
    <property type="component" value="Unassembled WGS sequence"/>
</dbReference>
<dbReference type="AlphaFoldDB" id="A0A7W6LFE0"/>
<dbReference type="PANTHER" id="PTHR43531">
    <property type="entry name" value="PROTEIN ICFG"/>
    <property type="match status" value="1"/>
</dbReference>
<dbReference type="InterPro" id="IPR039379">
    <property type="entry name" value="Protoglobin_sensor_dom"/>
</dbReference>
<dbReference type="PANTHER" id="PTHR43531:SF11">
    <property type="entry name" value="METHYL-ACCEPTING CHEMOTAXIS PROTEIN 3"/>
    <property type="match status" value="1"/>
</dbReference>
<dbReference type="InterPro" id="IPR004089">
    <property type="entry name" value="MCPsignal_dom"/>
</dbReference>
<dbReference type="Pfam" id="PF11563">
    <property type="entry name" value="Protoglobin"/>
    <property type="match status" value="1"/>
</dbReference>
<proteinExistence type="inferred from homology"/>
<evidence type="ECO:0000256" key="2">
    <source>
        <dbReference type="ARBA" id="ARBA00029447"/>
    </source>
</evidence>
<accession>A0A7W6LFE0</accession>
<evidence type="ECO:0000313" key="5">
    <source>
        <dbReference type="EMBL" id="MBB4143330.1"/>
    </source>
</evidence>
<keyword evidence="3" id="KW-0807">Transducer</keyword>
<dbReference type="PRINTS" id="PR00260">
    <property type="entry name" value="CHEMTRNSDUCR"/>
</dbReference>
<dbReference type="InterPro" id="IPR012292">
    <property type="entry name" value="Globin/Proto"/>
</dbReference>
<dbReference type="InterPro" id="IPR051310">
    <property type="entry name" value="MCP_chemotaxis"/>
</dbReference>
<protein>
    <submittedName>
        <fullName evidence="5">Methyl-accepting chemotaxis protein</fullName>
    </submittedName>
</protein>
<dbReference type="EMBL" id="JACIEC010000001">
    <property type="protein sequence ID" value="MBB4143330.1"/>
    <property type="molecule type" value="Genomic_DNA"/>
</dbReference>
<dbReference type="PROSITE" id="PS50111">
    <property type="entry name" value="CHEMOTAXIS_TRANSDUC_2"/>
    <property type="match status" value="1"/>
</dbReference>
<comment type="similarity">
    <text evidence="2">Belongs to the methyl-accepting chemotaxis (MCP) protein family.</text>
</comment>
<gene>
    <name evidence="5" type="ORF">GGQ72_001829</name>
</gene>
<organism evidence="5 6">
    <name type="scientific">Rhizobium rhizoryzae</name>
    <dbReference type="NCBI Taxonomy" id="451876"/>
    <lineage>
        <taxon>Bacteria</taxon>
        <taxon>Pseudomonadati</taxon>
        <taxon>Pseudomonadota</taxon>
        <taxon>Alphaproteobacteria</taxon>
        <taxon>Hyphomicrobiales</taxon>
        <taxon>Rhizobiaceae</taxon>
        <taxon>Rhizobium/Agrobacterium group</taxon>
        <taxon>Rhizobium</taxon>
    </lineage>
</organism>
<dbReference type="Gene3D" id="1.10.490.10">
    <property type="entry name" value="Globins"/>
    <property type="match status" value="1"/>
</dbReference>
<evidence type="ECO:0000259" key="4">
    <source>
        <dbReference type="PROSITE" id="PS50111"/>
    </source>
</evidence>
<dbReference type="RefSeq" id="WP_165133004.1">
    <property type="nucleotide sequence ID" value="NZ_CP049250.1"/>
</dbReference>
<dbReference type="GO" id="GO:0004888">
    <property type="term" value="F:transmembrane signaling receptor activity"/>
    <property type="evidence" value="ECO:0007669"/>
    <property type="project" value="InterPro"/>
</dbReference>
<dbReference type="GO" id="GO:0006935">
    <property type="term" value="P:chemotaxis"/>
    <property type="evidence" value="ECO:0007669"/>
    <property type="project" value="UniProtKB-KW"/>
</dbReference>
<dbReference type="Pfam" id="PF00015">
    <property type="entry name" value="MCPsignal"/>
    <property type="match status" value="1"/>
</dbReference>